<accession>A0A2T4MXA4</accession>
<evidence type="ECO:0000313" key="4">
    <source>
        <dbReference type="EMBL" id="PTH79205.1"/>
    </source>
</evidence>
<dbReference type="Pfam" id="PF02342">
    <property type="entry name" value="TerD"/>
    <property type="match status" value="1"/>
</dbReference>
<reference evidence="4 5" key="1">
    <citation type="submission" date="2018-03" db="EMBL/GenBank/DDBJ databases">
        <title>Aeromonas veronii whole genome sequencing and analysis.</title>
        <authorList>
            <person name="Xie H."/>
            <person name="Liu T."/>
            <person name="Wang K."/>
        </authorList>
    </citation>
    <scope>NUCLEOTIDE SEQUENCE [LARGE SCALE GENOMIC DNA]</scope>
    <source>
        <strain evidence="4 5">XH.VA.1</strain>
    </source>
</reference>
<evidence type="ECO:0000259" key="3">
    <source>
        <dbReference type="Pfam" id="PF02342"/>
    </source>
</evidence>
<evidence type="ECO:0000256" key="1">
    <source>
        <dbReference type="ARBA" id="ARBA00008775"/>
    </source>
</evidence>
<feature type="domain" description="TerD" evidence="3">
    <location>
        <begin position="2"/>
        <end position="188"/>
    </location>
</feature>
<sequence>MVSLTKGENVNLTKMAPALTAIAIGLGWVKRVTDGEKFDLDASLFMLNEQGVVEGAAGFIYYGKKESDCGSVKHNGDSRTGNECATDDDETINVDLSKVPANIKRLSIAVSIDKATERQQNFGMVSNAFIRVVDQDSKEELTRFDLSEDASVQTALVLGELYRHGDDWKFKAVGQGYKEGLAELIKQYGLGAE</sequence>
<dbReference type="Proteomes" id="UP000241986">
    <property type="component" value="Unassembled WGS sequence"/>
</dbReference>
<dbReference type="GO" id="GO:0046690">
    <property type="term" value="P:response to tellurium ion"/>
    <property type="evidence" value="ECO:0007669"/>
    <property type="project" value="UniProtKB-KW"/>
</dbReference>
<dbReference type="InterPro" id="IPR003325">
    <property type="entry name" value="TerD"/>
</dbReference>
<dbReference type="Gene3D" id="2.60.60.30">
    <property type="entry name" value="sav2460 like domains"/>
    <property type="match status" value="1"/>
</dbReference>
<dbReference type="PANTHER" id="PTHR32097">
    <property type="entry name" value="CAMP-BINDING PROTEIN 1-RELATED"/>
    <property type="match status" value="1"/>
</dbReference>
<dbReference type="EMBL" id="PZKL01000045">
    <property type="protein sequence ID" value="PTH79205.1"/>
    <property type="molecule type" value="Genomic_DNA"/>
</dbReference>
<evidence type="ECO:0000313" key="5">
    <source>
        <dbReference type="Proteomes" id="UP000241986"/>
    </source>
</evidence>
<dbReference type="PANTHER" id="PTHR32097:SF4">
    <property type="entry name" value="GENERAL STRESS PROTEIN 16U"/>
    <property type="match status" value="1"/>
</dbReference>
<name>A0A2T4MXA4_AERVE</name>
<gene>
    <name evidence="4" type="ORF">DAA48_20895</name>
</gene>
<comment type="caution">
    <text evidence="4">The sequence shown here is derived from an EMBL/GenBank/DDBJ whole genome shotgun (WGS) entry which is preliminary data.</text>
</comment>
<keyword evidence="2" id="KW-0778">Tellurium resistance</keyword>
<dbReference type="AlphaFoldDB" id="A0A2T4MXA4"/>
<organism evidence="4 5">
    <name type="scientific">Aeromonas veronii</name>
    <dbReference type="NCBI Taxonomy" id="654"/>
    <lineage>
        <taxon>Bacteria</taxon>
        <taxon>Pseudomonadati</taxon>
        <taxon>Pseudomonadota</taxon>
        <taxon>Gammaproteobacteria</taxon>
        <taxon>Aeromonadales</taxon>
        <taxon>Aeromonadaceae</taxon>
        <taxon>Aeromonas</taxon>
    </lineage>
</organism>
<dbReference type="InterPro" id="IPR051324">
    <property type="entry name" value="Stress/Tellurium_Resist"/>
</dbReference>
<protein>
    <submittedName>
        <fullName evidence="4">Chemical-damaging agent resistance protein C</fullName>
    </submittedName>
</protein>
<evidence type="ECO:0000256" key="2">
    <source>
        <dbReference type="ARBA" id="ARBA00022686"/>
    </source>
</evidence>
<proteinExistence type="inferred from homology"/>
<dbReference type="CDD" id="cd06974">
    <property type="entry name" value="TerD_like"/>
    <property type="match status" value="1"/>
</dbReference>
<comment type="similarity">
    <text evidence="1">Belongs to the CAPAB/TerDEXZ family.</text>
</comment>